<name>A0A845HRE7_9BURK</name>
<keyword evidence="2" id="KW-1185">Reference proteome</keyword>
<dbReference type="Proteomes" id="UP000484875">
    <property type="component" value="Unassembled WGS sequence"/>
</dbReference>
<protein>
    <submittedName>
        <fullName evidence="1">Uncharacterized protein</fullName>
    </submittedName>
</protein>
<dbReference type="EMBL" id="WWCV01000060">
    <property type="protein sequence ID" value="MYN19999.1"/>
    <property type="molecule type" value="Genomic_DNA"/>
</dbReference>
<evidence type="ECO:0000313" key="2">
    <source>
        <dbReference type="Proteomes" id="UP000484875"/>
    </source>
</evidence>
<accession>A0A845HRE7</accession>
<dbReference type="RefSeq" id="WP_161092377.1">
    <property type="nucleotide sequence ID" value="NZ_WWCV01000060.1"/>
</dbReference>
<sequence>MDSRLRGNDELMAIEDGCRTSIHSLLRFRGGDILRQSLEQGLITLLTAELME</sequence>
<gene>
    <name evidence="1" type="ORF">GTP81_24965</name>
</gene>
<dbReference type="AlphaFoldDB" id="A0A845HRE7"/>
<proteinExistence type="predicted"/>
<comment type="caution">
    <text evidence="1">The sequence shown here is derived from an EMBL/GenBank/DDBJ whole genome shotgun (WGS) entry which is preliminary data.</text>
</comment>
<organism evidence="1 2">
    <name type="scientific">Duganella vulcania</name>
    <dbReference type="NCBI Taxonomy" id="2692166"/>
    <lineage>
        <taxon>Bacteria</taxon>
        <taxon>Pseudomonadati</taxon>
        <taxon>Pseudomonadota</taxon>
        <taxon>Betaproteobacteria</taxon>
        <taxon>Burkholderiales</taxon>
        <taxon>Oxalobacteraceae</taxon>
        <taxon>Telluria group</taxon>
        <taxon>Duganella</taxon>
    </lineage>
</organism>
<reference evidence="1 2" key="1">
    <citation type="submission" date="2019-12" db="EMBL/GenBank/DDBJ databases">
        <title>Novel species isolated from a subtropical stream in China.</title>
        <authorList>
            <person name="Lu H."/>
        </authorList>
    </citation>
    <scope>NUCLEOTIDE SEQUENCE [LARGE SCALE GENOMIC DNA]</scope>
    <source>
        <strain evidence="1 2">FT107W</strain>
    </source>
</reference>
<evidence type="ECO:0000313" key="1">
    <source>
        <dbReference type="EMBL" id="MYN19999.1"/>
    </source>
</evidence>